<dbReference type="InterPro" id="IPR017907">
    <property type="entry name" value="Znf_RING_CS"/>
</dbReference>
<dbReference type="EMBL" id="JAHWGI010000011">
    <property type="protein sequence ID" value="KAK3907419.1"/>
    <property type="molecule type" value="Genomic_DNA"/>
</dbReference>
<dbReference type="PROSITE" id="PS00518">
    <property type="entry name" value="ZF_RING_1"/>
    <property type="match status" value="1"/>
</dbReference>
<proteinExistence type="predicted"/>
<feature type="domain" description="RING-type" evidence="5">
    <location>
        <begin position="17"/>
        <end position="58"/>
    </location>
</feature>
<dbReference type="InterPro" id="IPR032675">
    <property type="entry name" value="LRR_dom_sf"/>
</dbReference>
<dbReference type="Proteomes" id="UP001219518">
    <property type="component" value="Unassembled WGS sequence"/>
</dbReference>
<comment type="caution">
    <text evidence="6">The sequence shown here is derived from an EMBL/GenBank/DDBJ whole genome shotgun (WGS) entry which is preliminary data.</text>
</comment>
<accession>A0AAE1GQE3</accession>
<dbReference type="GO" id="GO:0008270">
    <property type="term" value="F:zinc ion binding"/>
    <property type="evidence" value="ECO:0007669"/>
    <property type="project" value="UniProtKB-KW"/>
</dbReference>
<evidence type="ECO:0000313" key="6">
    <source>
        <dbReference type="EMBL" id="KAK3907419.1"/>
    </source>
</evidence>
<keyword evidence="3" id="KW-0862">Zinc</keyword>
<reference evidence="6" key="1">
    <citation type="submission" date="2021-07" db="EMBL/GenBank/DDBJ databases">
        <authorList>
            <person name="Catto M.A."/>
            <person name="Jacobson A."/>
            <person name="Kennedy G."/>
            <person name="Labadie P."/>
            <person name="Hunt B.G."/>
            <person name="Srinivasan R."/>
        </authorList>
    </citation>
    <scope>NUCLEOTIDE SEQUENCE</scope>
    <source>
        <strain evidence="6">PL_HMW_Pooled</strain>
        <tissue evidence="6">Head</tissue>
    </source>
</reference>
<dbReference type="Pfam" id="PF13445">
    <property type="entry name" value="zf-RING_UBOX"/>
    <property type="match status" value="1"/>
</dbReference>
<dbReference type="InterPro" id="IPR013083">
    <property type="entry name" value="Znf_RING/FYVE/PHD"/>
</dbReference>
<evidence type="ECO:0000256" key="1">
    <source>
        <dbReference type="ARBA" id="ARBA00022723"/>
    </source>
</evidence>
<dbReference type="SUPFAM" id="SSF57850">
    <property type="entry name" value="RING/U-box"/>
    <property type="match status" value="1"/>
</dbReference>
<dbReference type="Gene3D" id="3.30.40.10">
    <property type="entry name" value="Zinc/RING finger domain, C3HC4 (zinc finger)"/>
    <property type="match status" value="1"/>
</dbReference>
<name>A0AAE1GQE3_9NEOP</name>
<dbReference type="Gene3D" id="3.80.10.10">
    <property type="entry name" value="Ribonuclease Inhibitor"/>
    <property type="match status" value="1"/>
</dbReference>
<evidence type="ECO:0000256" key="2">
    <source>
        <dbReference type="ARBA" id="ARBA00022771"/>
    </source>
</evidence>
<evidence type="ECO:0000259" key="5">
    <source>
        <dbReference type="PROSITE" id="PS50089"/>
    </source>
</evidence>
<sequence>MSLDKRFLVVPAVAMECDICLEALDQAARVPKTVVPCGHTVCLQCLQRCERRECPTCRTSERDAKLLSARLRTLAAAHRQLCPRRLRRGWCSDCRAAAARRCWDEHAVLNATAAERRLQEQVPAGALQEAAALLQDVQCQGEEALHALTLLSAPSWDLTLRAGGRQLNGTLANNEDPLTKALWVLVATARPPAAALDPPPAEVLPSREMNVEDLSESAPGRRLEEKAAALQEAQGVVRLVEVRCDWDPAWSLELLQRAAPTVERLELLSPREPHLRAVLAMPRLRRLQLWCSDDDALDAAAPELGALPPGHSGLRWLRVLRLPRATLQSLLQAHGGTLEELELDVGTPGEREWPYSCRDLLSLLGRCGLRALRRLVLLRGGCCSHTDTACREQLAAVRAALPGVQQVLCGQCDRVPRGDP</sequence>
<organism evidence="6 7">
    <name type="scientific">Frankliniella fusca</name>
    <dbReference type="NCBI Taxonomy" id="407009"/>
    <lineage>
        <taxon>Eukaryota</taxon>
        <taxon>Metazoa</taxon>
        <taxon>Ecdysozoa</taxon>
        <taxon>Arthropoda</taxon>
        <taxon>Hexapoda</taxon>
        <taxon>Insecta</taxon>
        <taxon>Pterygota</taxon>
        <taxon>Neoptera</taxon>
        <taxon>Paraneoptera</taxon>
        <taxon>Thysanoptera</taxon>
        <taxon>Terebrantia</taxon>
        <taxon>Thripoidea</taxon>
        <taxon>Thripidae</taxon>
        <taxon>Frankliniella</taxon>
    </lineage>
</organism>
<protein>
    <submittedName>
        <fullName evidence="6">Roquin-1</fullName>
    </submittedName>
</protein>
<keyword evidence="7" id="KW-1185">Reference proteome</keyword>
<evidence type="ECO:0000256" key="3">
    <source>
        <dbReference type="ARBA" id="ARBA00022833"/>
    </source>
</evidence>
<gene>
    <name evidence="6" type="ORF">KUF71_002918</name>
</gene>
<evidence type="ECO:0000256" key="4">
    <source>
        <dbReference type="PROSITE-ProRule" id="PRU00175"/>
    </source>
</evidence>
<dbReference type="AlphaFoldDB" id="A0AAE1GQE3"/>
<dbReference type="SMART" id="SM00184">
    <property type="entry name" value="RING"/>
    <property type="match status" value="1"/>
</dbReference>
<reference evidence="6" key="2">
    <citation type="journal article" date="2023" name="BMC Genomics">
        <title>Pest status, molecular evolution, and epigenetic factors derived from the genome assembly of Frankliniella fusca, a thysanopteran phytovirus vector.</title>
        <authorList>
            <person name="Catto M.A."/>
            <person name="Labadie P.E."/>
            <person name="Jacobson A.L."/>
            <person name="Kennedy G.G."/>
            <person name="Srinivasan R."/>
            <person name="Hunt B.G."/>
        </authorList>
    </citation>
    <scope>NUCLEOTIDE SEQUENCE</scope>
    <source>
        <strain evidence="6">PL_HMW_Pooled</strain>
    </source>
</reference>
<dbReference type="InterPro" id="IPR027370">
    <property type="entry name" value="Znf-RING_euk"/>
</dbReference>
<evidence type="ECO:0000313" key="7">
    <source>
        <dbReference type="Proteomes" id="UP001219518"/>
    </source>
</evidence>
<keyword evidence="2 4" id="KW-0863">Zinc-finger</keyword>
<keyword evidence="1" id="KW-0479">Metal-binding</keyword>
<dbReference type="PROSITE" id="PS50089">
    <property type="entry name" value="ZF_RING_2"/>
    <property type="match status" value="1"/>
</dbReference>
<dbReference type="InterPro" id="IPR001841">
    <property type="entry name" value="Znf_RING"/>
</dbReference>